<proteinExistence type="predicted"/>
<feature type="non-terminal residue" evidence="1">
    <location>
        <position position="98"/>
    </location>
</feature>
<evidence type="ECO:0000313" key="1">
    <source>
        <dbReference type="EMBL" id="KAJ1669176.1"/>
    </source>
</evidence>
<keyword evidence="2" id="KW-1185">Reference proteome</keyword>
<accession>A0ACC1H8H3</accession>
<organism evidence="1 2">
    <name type="scientific">Spiromyces aspiralis</name>
    <dbReference type="NCBI Taxonomy" id="68401"/>
    <lineage>
        <taxon>Eukaryota</taxon>
        <taxon>Fungi</taxon>
        <taxon>Fungi incertae sedis</taxon>
        <taxon>Zoopagomycota</taxon>
        <taxon>Kickxellomycotina</taxon>
        <taxon>Kickxellomycetes</taxon>
        <taxon>Kickxellales</taxon>
        <taxon>Kickxellaceae</taxon>
        <taxon>Spiromyces</taxon>
    </lineage>
</organism>
<dbReference type="Proteomes" id="UP001145114">
    <property type="component" value="Unassembled WGS sequence"/>
</dbReference>
<evidence type="ECO:0000313" key="2">
    <source>
        <dbReference type="Proteomes" id="UP001145114"/>
    </source>
</evidence>
<reference evidence="1" key="1">
    <citation type="submission" date="2022-06" db="EMBL/GenBank/DDBJ databases">
        <title>Phylogenomic reconstructions and comparative analyses of Kickxellomycotina fungi.</title>
        <authorList>
            <person name="Reynolds N.K."/>
            <person name="Stajich J.E."/>
            <person name="Barry K."/>
            <person name="Grigoriev I.V."/>
            <person name="Crous P."/>
            <person name="Smith M.E."/>
        </authorList>
    </citation>
    <scope>NUCLEOTIDE SEQUENCE</scope>
    <source>
        <strain evidence="1">RSA 2271</strain>
    </source>
</reference>
<gene>
    <name evidence="1" type="ORF">EV182_008873</name>
</gene>
<sequence>MNADKVAPQPPEFPDEGYVIDHLRSFFHFPQERHADDVARNTDDFHYAAAPFPARYHASLKLQKQQEARLPYTIIDYDENIEPLDIESLYKNLQRLAL</sequence>
<comment type="caution">
    <text evidence="1">The sequence shown here is derived from an EMBL/GenBank/DDBJ whole genome shotgun (WGS) entry which is preliminary data.</text>
</comment>
<dbReference type="EMBL" id="JAMZIH010010127">
    <property type="protein sequence ID" value="KAJ1669176.1"/>
    <property type="molecule type" value="Genomic_DNA"/>
</dbReference>
<name>A0ACC1H8H3_9FUNG</name>
<protein>
    <submittedName>
        <fullName evidence="1">Uncharacterized protein</fullName>
    </submittedName>
</protein>